<feature type="region of interest" description="Disordered" evidence="2">
    <location>
        <begin position="225"/>
        <end position="338"/>
    </location>
</feature>
<name>A0ABN9WMV9_9DINO</name>
<evidence type="ECO:0000256" key="1">
    <source>
        <dbReference type="SAM" id="Coils"/>
    </source>
</evidence>
<reference evidence="3" key="1">
    <citation type="submission" date="2023-10" db="EMBL/GenBank/DDBJ databases">
        <authorList>
            <person name="Chen Y."/>
            <person name="Shah S."/>
            <person name="Dougan E. K."/>
            <person name="Thang M."/>
            <person name="Chan C."/>
        </authorList>
    </citation>
    <scope>NUCLEOTIDE SEQUENCE [LARGE SCALE GENOMIC DNA]</scope>
</reference>
<dbReference type="EMBL" id="CAUYUJ010019002">
    <property type="protein sequence ID" value="CAK0887946.1"/>
    <property type="molecule type" value="Genomic_DNA"/>
</dbReference>
<gene>
    <name evidence="3" type="ORF">PCOR1329_LOCUS68843</name>
</gene>
<feature type="non-terminal residue" evidence="3">
    <location>
        <position position="338"/>
    </location>
</feature>
<evidence type="ECO:0000313" key="3">
    <source>
        <dbReference type="EMBL" id="CAK0887946.1"/>
    </source>
</evidence>
<sequence>AAIVIVLVRQLLMQLPDPRGAPGGAKHRLEEDATGPLFDNGFEAPSDKERLEALVKLLGQSGDTEGAAKYQKQLDEYRRSQQEASIAVGAATQRVKQSEAGLRRAVERFDRAEKQYNEAQSEVAAASAEVDLAQSIYIAAVKRFVAAADEQAAKPEHNAVPTIDLASLLEGQVFCLDDGGLLGLDELGGVATDDDEKEAQRRKDEPQKQFAEAAKACFGDLKAKAAATKEEQAKQKERLNAKRPRPNAEGDADQTKPQGDSGATPGQASDSGGGKAPPTSKAPPGKAAPAAAPPATRAGPRGAAPSAAAAAAGEKIPSVGRDAKEKLAQSAASAAASK</sequence>
<evidence type="ECO:0000313" key="4">
    <source>
        <dbReference type="Proteomes" id="UP001189429"/>
    </source>
</evidence>
<feature type="non-terminal residue" evidence="3">
    <location>
        <position position="1"/>
    </location>
</feature>
<accession>A0ABN9WMV9</accession>
<keyword evidence="1" id="KW-0175">Coiled coil</keyword>
<feature type="coiled-coil region" evidence="1">
    <location>
        <begin position="67"/>
        <end position="136"/>
    </location>
</feature>
<feature type="compositionally biased region" description="Low complexity" evidence="2">
    <location>
        <begin position="328"/>
        <end position="338"/>
    </location>
</feature>
<keyword evidence="4" id="KW-1185">Reference proteome</keyword>
<feature type="compositionally biased region" description="Low complexity" evidence="2">
    <location>
        <begin position="276"/>
        <end position="313"/>
    </location>
</feature>
<protein>
    <submittedName>
        <fullName evidence="3">Uncharacterized protein</fullName>
    </submittedName>
</protein>
<dbReference type="Proteomes" id="UP001189429">
    <property type="component" value="Unassembled WGS sequence"/>
</dbReference>
<organism evidence="3 4">
    <name type="scientific">Prorocentrum cordatum</name>
    <dbReference type="NCBI Taxonomy" id="2364126"/>
    <lineage>
        <taxon>Eukaryota</taxon>
        <taxon>Sar</taxon>
        <taxon>Alveolata</taxon>
        <taxon>Dinophyceae</taxon>
        <taxon>Prorocentrales</taxon>
        <taxon>Prorocentraceae</taxon>
        <taxon>Prorocentrum</taxon>
    </lineage>
</organism>
<proteinExistence type="predicted"/>
<comment type="caution">
    <text evidence="3">The sequence shown here is derived from an EMBL/GenBank/DDBJ whole genome shotgun (WGS) entry which is preliminary data.</text>
</comment>
<evidence type="ECO:0000256" key="2">
    <source>
        <dbReference type="SAM" id="MobiDB-lite"/>
    </source>
</evidence>
<feature type="compositionally biased region" description="Basic and acidic residues" evidence="2">
    <location>
        <begin position="225"/>
        <end position="240"/>
    </location>
</feature>